<protein>
    <submittedName>
        <fullName evidence="1">DUF1298 domain-containing protein</fullName>
    </submittedName>
</protein>
<accession>A0ABT4MRM5</accession>
<evidence type="ECO:0000313" key="1">
    <source>
        <dbReference type="EMBL" id="MCZ4548681.1"/>
    </source>
</evidence>
<dbReference type="RefSeq" id="WP_301569176.1">
    <property type="nucleotide sequence ID" value="NZ_JAPWIE010000001.1"/>
</dbReference>
<proteinExistence type="predicted"/>
<organism evidence="1 2">
    <name type="scientific">Gordonia rubripertincta</name>
    <name type="common">Rhodococcus corallinus</name>
    <dbReference type="NCBI Taxonomy" id="36822"/>
    <lineage>
        <taxon>Bacteria</taxon>
        <taxon>Bacillati</taxon>
        <taxon>Actinomycetota</taxon>
        <taxon>Actinomycetes</taxon>
        <taxon>Mycobacteriales</taxon>
        <taxon>Gordoniaceae</taxon>
        <taxon>Gordonia</taxon>
    </lineage>
</organism>
<gene>
    <name evidence="1" type="ORF">O4213_01710</name>
</gene>
<name>A0ABT4MRM5_GORRU</name>
<keyword evidence="2" id="KW-1185">Reference proteome</keyword>
<evidence type="ECO:0000313" key="2">
    <source>
        <dbReference type="Proteomes" id="UP001067235"/>
    </source>
</evidence>
<sequence length="446" mass="47975">MERMSPADAQMYWMSEKIPNDQFLVYVFDGAPQSLESAIDFVIERAGSISDLRLRIADVDCAMDYPYWVRCDADWDQIIVRDLVDPTWDNCLDAIAGLADAQLDPRDKAWRLHVFTQVADAPRCDHTATVVVLQICHALADGRRSSGLARQLFGPIGPEGPKPGSTEQAYSAVQAAAVAALRLPVQIGSLGWRGLNAARTHRRLVDDMIKGLVPQQARGRPLLLTNTRPEGVRTVRTLVRRRDDFPGPTVTVSALTAISLGLSDYLRECGEDPTTLGAEVTMAKSGAALSRNHFRNVGIGLYADTADLGVRSRHIANALGQRQLRNNHPALRAGDEAFAAVPAPLLRWGVAQFDPTHVPESVIGNTVVSSVNRGAADLTFGAAPVAFTTGFPALSPVMGLTHAVHGIGDTVAISVHAAESAVGDIDNYLEILGASIAWNQIVSGSR</sequence>
<dbReference type="Proteomes" id="UP001067235">
    <property type="component" value="Unassembled WGS sequence"/>
</dbReference>
<comment type="caution">
    <text evidence="1">The sequence shown here is derived from an EMBL/GenBank/DDBJ whole genome shotgun (WGS) entry which is preliminary data.</text>
</comment>
<reference evidence="1" key="1">
    <citation type="submission" date="2022-12" db="EMBL/GenBank/DDBJ databases">
        <authorList>
            <person name="Krivoruchko A.V."/>
            <person name="Elkin A."/>
        </authorList>
    </citation>
    <scope>NUCLEOTIDE SEQUENCE</scope>
    <source>
        <strain evidence="1">IEGM 1388</strain>
    </source>
</reference>
<dbReference type="EMBL" id="JAPWIE010000001">
    <property type="protein sequence ID" value="MCZ4548681.1"/>
    <property type="molecule type" value="Genomic_DNA"/>
</dbReference>